<reference evidence="1" key="1">
    <citation type="journal article" date="2020" name="New Phytol.">
        <title>Comparative genomics reveals dynamic genome evolution in host specialist ectomycorrhizal fungi.</title>
        <authorList>
            <person name="Lofgren L.A."/>
            <person name="Nguyen N.H."/>
            <person name="Vilgalys R."/>
            <person name="Ruytinx J."/>
            <person name="Liao H.L."/>
            <person name="Branco S."/>
            <person name="Kuo A."/>
            <person name="LaButti K."/>
            <person name="Lipzen A."/>
            <person name="Andreopoulos W."/>
            <person name="Pangilinan J."/>
            <person name="Riley R."/>
            <person name="Hundley H."/>
            <person name="Na H."/>
            <person name="Barry K."/>
            <person name="Grigoriev I.V."/>
            <person name="Stajich J.E."/>
            <person name="Kennedy P.G."/>
        </authorList>
    </citation>
    <scope>NUCLEOTIDE SEQUENCE</scope>
    <source>
        <strain evidence="1">MN1</strain>
    </source>
</reference>
<gene>
    <name evidence="1" type="ORF">BJ212DRAFT_1255305</name>
</gene>
<dbReference type="AlphaFoldDB" id="A0A9P7JFR7"/>
<name>A0A9P7JFR7_9AGAM</name>
<evidence type="ECO:0000313" key="2">
    <source>
        <dbReference type="Proteomes" id="UP000807769"/>
    </source>
</evidence>
<comment type="caution">
    <text evidence="1">The sequence shown here is derived from an EMBL/GenBank/DDBJ whole genome shotgun (WGS) entry which is preliminary data.</text>
</comment>
<dbReference type="GeneID" id="64623776"/>
<protein>
    <submittedName>
        <fullName evidence="1">Uncharacterized protein</fullName>
    </submittedName>
</protein>
<keyword evidence="2" id="KW-1185">Reference proteome</keyword>
<feature type="non-terminal residue" evidence="1">
    <location>
        <position position="140"/>
    </location>
</feature>
<sequence>QLNDIKVEHHPNSRILTKVQAFGNFKHQPAHYSLWLAPDPDKHPWHPFKSCLGFDVAEIVLKVALNNEQTDHRLDICRCCAQKSEKFTFHNHKDFTKDFISIPFTDRSWDYDVYYHDLWKWATDLLHDPYLFPHFHFDAQ</sequence>
<feature type="non-terminal residue" evidence="1">
    <location>
        <position position="1"/>
    </location>
</feature>
<dbReference type="RefSeq" id="XP_041195161.1">
    <property type="nucleotide sequence ID" value="XM_041329759.1"/>
</dbReference>
<proteinExistence type="predicted"/>
<dbReference type="EMBL" id="JABBWG010000009">
    <property type="protein sequence ID" value="KAG1819626.1"/>
    <property type="molecule type" value="Genomic_DNA"/>
</dbReference>
<evidence type="ECO:0000313" key="1">
    <source>
        <dbReference type="EMBL" id="KAG1819626.1"/>
    </source>
</evidence>
<accession>A0A9P7JFR7</accession>
<dbReference type="Proteomes" id="UP000807769">
    <property type="component" value="Unassembled WGS sequence"/>
</dbReference>
<dbReference type="OrthoDB" id="2674683at2759"/>
<organism evidence="1 2">
    <name type="scientific">Suillus subaureus</name>
    <dbReference type="NCBI Taxonomy" id="48587"/>
    <lineage>
        <taxon>Eukaryota</taxon>
        <taxon>Fungi</taxon>
        <taxon>Dikarya</taxon>
        <taxon>Basidiomycota</taxon>
        <taxon>Agaricomycotina</taxon>
        <taxon>Agaricomycetes</taxon>
        <taxon>Agaricomycetidae</taxon>
        <taxon>Boletales</taxon>
        <taxon>Suillineae</taxon>
        <taxon>Suillaceae</taxon>
        <taxon>Suillus</taxon>
    </lineage>
</organism>